<evidence type="ECO:0000256" key="1">
    <source>
        <dbReference type="ARBA" id="ARBA00004141"/>
    </source>
</evidence>
<dbReference type="STRING" id="1660074.CVIC8964_1715"/>
<dbReference type="AlphaFoldDB" id="A0A1X9T3R7"/>
<feature type="transmembrane region" description="Helical" evidence="5">
    <location>
        <begin position="76"/>
        <end position="101"/>
    </location>
</feature>
<evidence type="ECO:0000256" key="2">
    <source>
        <dbReference type="ARBA" id="ARBA00022692"/>
    </source>
</evidence>
<evidence type="ECO:0000313" key="8">
    <source>
        <dbReference type="Proteomes" id="UP000194265"/>
    </source>
</evidence>
<keyword evidence="2 5" id="KW-0812">Transmembrane</keyword>
<dbReference type="Proteomes" id="UP000194265">
    <property type="component" value="Chromosome"/>
</dbReference>
<reference evidence="7 8" key="1">
    <citation type="journal article" date="2017" name="Genome Biol. Evol.">
        <title>Comparative Genomic Analysis Identifies a Campylobacter Clade Deficient in Selenium Metabolism.</title>
        <authorList>
            <person name="Miller W.G."/>
            <person name="Yee E."/>
            <person name="Lopes B.S."/>
            <person name="Chapman M.H."/>
            <person name="Huynh S."/>
            <person name="Bono J.L."/>
            <person name="Parker C.T."/>
            <person name="Strachan N.J.C."/>
            <person name="Forbes K.J."/>
        </authorList>
    </citation>
    <scope>NUCLEOTIDE SEQUENCE [LARGE SCALE GENOMIC DNA]</scope>
    <source>
        <strain evidence="7 8">RM8964</strain>
    </source>
</reference>
<dbReference type="GO" id="GO:0016020">
    <property type="term" value="C:membrane"/>
    <property type="evidence" value="ECO:0007669"/>
    <property type="project" value="UniProtKB-SubCell"/>
</dbReference>
<keyword evidence="4 5" id="KW-0472">Membrane</keyword>
<evidence type="ECO:0000259" key="6">
    <source>
        <dbReference type="Pfam" id="PF05154"/>
    </source>
</evidence>
<dbReference type="InterPro" id="IPR007829">
    <property type="entry name" value="TM2"/>
</dbReference>
<dbReference type="EMBL" id="CP018791">
    <property type="protein sequence ID" value="ARR03083.1"/>
    <property type="molecule type" value="Genomic_DNA"/>
</dbReference>
<sequence>MDYNVVLVSVKDKIPANSLAILSERLKNASNDKLQSIGLLNFKSPIVGLLLGIFFGALGIDRFYKGDVTLGAVKLGLFILGLITTFIYIGIFILFIVWVWAIVDLFLVFTGIKKDNLNKINSLLIA</sequence>
<evidence type="ECO:0000256" key="5">
    <source>
        <dbReference type="SAM" id="Phobius"/>
    </source>
</evidence>
<dbReference type="OrthoDB" id="5326257at2"/>
<comment type="subcellular location">
    <subcellularLocation>
        <location evidence="1">Membrane</location>
        <topology evidence="1">Multi-pass membrane protein</topology>
    </subcellularLocation>
</comment>
<evidence type="ECO:0000256" key="4">
    <source>
        <dbReference type="ARBA" id="ARBA00023136"/>
    </source>
</evidence>
<name>A0A1X9T3R7_9BACT</name>
<dbReference type="Pfam" id="PF05154">
    <property type="entry name" value="TM2"/>
    <property type="match status" value="1"/>
</dbReference>
<dbReference type="RefSeq" id="WP_086247490.1">
    <property type="nucleotide sequence ID" value="NZ_CP018791.1"/>
</dbReference>
<evidence type="ECO:0000256" key="3">
    <source>
        <dbReference type="ARBA" id="ARBA00022989"/>
    </source>
</evidence>
<accession>A0A1X9T3R7</accession>
<organism evidence="7 8">
    <name type="scientific">Campylobacter vicugnae</name>
    <dbReference type="NCBI Taxonomy" id="1660076"/>
    <lineage>
        <taxon>Bacteria</taxon>
        <taxon>Pseudomonadati</taxon>
        <taxon>Campylobacterota</taxon>
        <taxon>Epsilonproteobacteria</taxon>
        <taxon>Campylobacterales</taxon>
        <taxon>Campylobacteraceae</taxon>
        <taxon>Campylobacter</taxon>
    </lineage>
</organism>
<evidence type="ECO:0000313" key="7">
    <source>
        <dbReference type="EMBL" id="ARR03083.1"/>
    </source>
</evidence>
<feature type="domain" description="TM2" evidence="6">
    <location>
        <begin position="42"/>
        <end position="92"/>
    </location>
</feature>
<feature type="transmembrane region" description="Helical" evidence="5">
    <location>
        <begin position="46"/>
        <end position="64"/>
    </location>
</feature>
<gene>
    <name evidence="7" type="ORF">CVIC8964_1715</name>
</gene>
<protein>
    <submittedName>
        <fullName evidence="7">TM2 domain-containing protein</fullName>
    </submittedName>
</protein>
<proteinExistence type="predicted"/>
<keyword evidence="3 5" id="KW-1133">Transmembrane helix</keyword>